<evidence type="ECO:0000256" key="6">
    <source>
        <dbReference type="PIRSR" id="PIRSR000350-4"/>
    </source>
</evidence>
<feature type="domain" description="FAD/NAD(P)-binding" evidence="8">
    <location>
        <begin position="6"/>
        <end position="315"/>
    </location>
</feature>
<evidence type="ECO:0000256" key="4">
    <source>
        <dbReference type="PIRSR" id="PIRSR000350-2"/>
    </source>
</evidence>
<reference evidence="9 10" key="2">
    <citation type="journal article" date="2012" name="Int. J. Syst. Evol. Microbiol.">
        <title>Magnetococcus marinus gen. nov., sp. nov., a marine, magnetotactic bacterium that represents a novel lineage (Magnetococcaceae fam. nov.; Magnetococcales ord. nov.) at the base of the Alphaproteobacteria.</title>
        <authorList>
            <person name="Bazylinski D.A."/>
            <person name="Williams T.J."/>
            <person name="Lefevre C.T."/>
            <person name="Berg R.J."/>
            <person name="Zhang C.L."/>
            <person name="Bowser S.S."/>
            <person name="Dean A.J."/>
            <person name="Beveridge T.J."/>
        </authorList>
    </citation>
    <scope>NUCLEOTIDE SEQUENCE [LARGE SCALE GENOMIC DNA]</scope>
    <source>
        <strain evidence="10">ATCC BAA-1437 / JCM 17883 / MC-1</strain>
    </source>
</reference>
<keyword evidence="5" id="KW-0520">NAD</keyword>
<dbReference type="NCBIfam" id="NF004939">
    <property type="entry name" value="PRK06292.1-1"/>
    <property type="match status" value="1"/>
</dbReference>
<organism evidence="9 10">
    <name type="scientific">Magnetococcus marinus (strain ATCC BAA-1437 / JCM 17883 / MC-1)</name>
    <dbReference type="NCBI Taxonomy" id="156889"/>
    <lineage>
        <taxon>Bacteria</taxon>
        <taxon>Pseudomonadati</taxon>
        <taxon>Pseudomonadota</taxon>
        <taxon>Magnetococcia</taxon>
        <taxon>Magnetococcales</taxon>
        <taxon>Magnetococcaceae</taxon>
        <taxon>Magnetococcus</taxon>
    </lineage>
</organism>
<evidence type="ECO:0000259" key="8">
    <source>
        <dbReference type="Pfam" id="PF07992"/>
    </source>
</evidence>
<dbReference type="eggNOG" id="COG1249">
    <property type="taxonomic scope" value="Bacteria"/>
</dbReference>
<dbReference type="Gene3D" id="3.50.50.60">
    <property type="entry name" value="FAD/NAD(P)-binding domain"/>
    <property type="match status" value="2"/>
</dbReference>
<feature type="binding site" evidence="5">
    <location>
        <begin position="139"/>
        <end position="141"/>
    </location>
    <ligand>
        <name>FAD</name>
        <dbReference type="ChEBI" id="CHEBI:57692"/>
    </ligand>
</feature>
<dbReference type="InterPro" id="IPR004099">
    <property type="entry name" value="Pyr_nucl-diS_OxRdtase_dimer"/>
</dbReference>
<dbReference type="Pfam" id="PF02852">
    <property type="entry name" value="Pyr_redox_dim"/>
    <property type="match status" value="1"/>
</dbReference>
<dbReference type="OrthoDB" id="9776382at2"/>
<keyword evidence="2" id="KW-0285">Flavoprotein</keyword>
<dbReference type="PIRSF" id="PIRSF000350">
    <property type="entry name" value="Mercury_reductase_MerA"/>
    <property type="match status" value="1"/>
</dbReference>
<keyword evidence="5" id="KW-0547">Nucleotide-binding</keyword>
<evidence type="ECO:0000313" key="9">
    <source>
        <dbReference type="EMBL" id="ABK45735.1"/>
    </source>
</evidence>
<keyword evidence="3 5" id="KW-0274">FAD</keyword>
<feature type="binding site" evidence="5">
    <location>
        <position position="51"/>
    </location>
    <ligand>
        <name>FAD</name>
        <dbReference type="ChEBI" id="CHEBI:57692"/>
    </ligand>
</feature>
<protein>
    <submittedName>
        <fullName evidence="9">Pyridine nucleotide-disulfide oxidoreductase dimerization region</fullName>
    </submittedName>
</protein>
<dbReference type="SUPFAM" id="SSF55424">
    <property type="entry name" value="FAD/NAD-linked reductases, dimerisation (C-terminal) domain"/>
    <property type="match status" value="1"/>
</dbReference>
<reference evidence="10" key="1">
    <citation type="journal article" date="2009" name="Appl. Environ. Microbiol.">
        <title>Complete genome sequence of the chemolithoautotrophic marine magnetotactic coccus strain MC-1.</title>
        <authorList>
            <person name="Schubbe S."/>
            <person name="Williams T.J."/>
            <person name="Xie G."/>
            <person name="Kiss H.E."/>
            <person name="Brettin T.S."/>
            <person name="Martinez D."/>
            <person name="Ross C.A."/>
            <person name="Schuler D."/>
            <person name="Cox B.L."/>
            <person name="Nealson K.H."/>
            <person name="Bazylinski D.A."/>
        </authorList>
    </citation>
    <scope>NUCLEOTIDE SEQUENCE [LARGE SCALE GENOMIC DNA]</scope>
    <source>
        <strain evidence="10">ATCC BAA-1437 / JCM 17883 / MC-1</strain>
    </source>
</reference>
<evidence type="ECO:0000256" key="5">
    <source>
        <dbReference type="PIRSR" id="PIRSR000350-3"/>
    </source>
</evidence>
<evidence type="ECO:0000256" key="3">
    <source>
        <dbReference type="ARBA" id="ARBA00022827"/>
    </source>
</evidence>
<dbReference type="AlphaFoldDB" id="A0LCP2"/>
<proteinExistence type="inferred from homology"/>
<dbReference type="Pfam" id="PF07992">
    <property type="entry name" value="Pyr_redox_2"/>
    <property type="match status" value="1"/>
</dbReference>
<comment type="cofactor">
    <cofactor evidence="5">
        <name>FAD</name>
        <dbReference type="ChEBI" id="CHEBI:57692"/>
    </cofactor>
    <text evidence="5">Binds 1 FAD per subunit.</text>
</comment>
<dbReference type="PRINTS" id="PR00411">
    <property type="entry name" value="PNDRDTASEI"/>
</dbReference>
<comment type="similarity">
    <text evidence="1">Belongs to the class-I pyridine nucleotide-disulfide oxidoreductase family.</text>
</comment>
<dbReference type="InterPro" id="IPR036188">
    <property type="entry name" value="FAD/NAD-bd_sf"/>
</dbReference>
<dbReference type="STRING" id="156889.Mmc1_3245"/>
<dbReference type="PRINTS" id="PR00368">
    <property type="entry name" value="FADPNR"/>
</dbReference>
<evidence type="ECO:0000256" key="1">
    <source>
        <dbReference type="ARBA" id="ARBA00007532"/>
    </source>
</evidence>
<dbReference type="Proteomes" id="UP000002586">
    <property type="component" value="Chromosome"/>
</dbReference>
<sequence>MTRQVDVIIIGAGTAGLYAMSVVKQQTSHFVVVDQGPLGTTCARVGCMPSKALIQTADDYHNAQRMVREGLLSETPTMQPQAGPAFALKISHMLSSKISERVSGGLGEKLIQGRARFVAKDTIEVNGQTLQAKAIILATGSEPVIPAPWRAFGARILDSEGVFQLQEMPKSLAVLGLGAIGLELGQALSTLGVAVTGVEMAQHVANLQDPEIRAMALEQFGKQFPLHLGHAASLSEGENGQIRVQAGPLDIQVEKVLVSLGRRPRVADMGLAEVGIALDARGVPLFDPTTTKVEGAPIFIAGDCTNDRVIFHEAAEEGKMAGFNGLREHPQRFQRKTPLGIIFTDPNIATFGMGYEAALAAGAQMASATIHTESRAKVMGVEAAMVRLYADPATGRLLGGALISPRGEHMAHTLVWAVQGGLTVHQMASMPYYHPNLEEALFAVSSALSKQCKGGYEGVPAGLIPA</sequence>
<dbReference type="EMBL" id="CP000471">
    <property type="protein sequence ID" value="ABK45735.1"/>
    <property type="molecule type" value="Genomic_DNA"/>
</dbReference>
<dbReference type="PANTHER" id="PTHR43014">
    <property type="entry name" value="MERCURIC REDUCTASE"/>
    <property type="match status" value="1"/>
</dbReference>
<feature type="binding site" evidence="5">
    <location>
        <position position="261"/>
    </location>
    <ligand>
        <name>NAD(+)</name>
        <dbReference type="ChEBI" id="CHEBI:57540"/>
    </ligand>
</feature>
<gene>
    <name evidence="9" type="ordered locus">Mmc1_3245</name>
</gene>
<dbReference type="HOGENOM" id="CLU_016755_0_3_5"/>
<dbReference type="InterPro" id="IPR001100">
    <property type="entry name" value="Pyr_nuc-diS_OxRdtase"/>
</dbReference>
<dbReference type="KEGG" id="mgm:Mmc1_3245"/>
<keyword evidence="10" id="KW-1185">Reference proteome</keyword>
<feature type="binding site" evidence="5">
    <location>
        <position position="199"/>
    </location>
    <ligand>
        <name>NAD(+)</name>
        <dbReference type="ChEBI" id="CHEBI:57540"/>
    </ligand>
</feature>
<feature type="binding site" evidence="5">
    <location>
        <position position="303"/>
    </location>
    <ligand>
        <name>FAD</name>
        <dbReference type="ChEBI" id="CHEBI:57692"/>
    </ligand>
</feature>
<dbReference type="GO" id="GO:0050660">
    <property type="term" value="F:flavin adenine dinucleotide binding"/>
    <property type="evidence" value="ECO:0007669"/>
    <property type="project" value="TreeGrafter"/>
</dbReference>
<dbReference type="PANTHER" id="PTHR43014:SF4">
    <property type="entry name" value="PYRIDINE NUCLEOTIDE-DISULFIDE OXIDOREDUCTASE RCLA-RELATED"/>
    <property type="match status" value="1"/>
</dbReference>
<dbReference type="InterPro" id="IPR016156">
    <property type="entry name" value="FAD/NAD-linked_Rdtase_dimer_sf"/>
</dbReference>
<feature type="active site" description="Proton acceptor" evidence="4">
    <location>
        <position position="434"/>
    </location>
</feature>
<dbReference type="GO" id="GO:0003955">
    <property type="term" value="F:NAD(P)H dehydrogenase (quinone) activity"/>
    <property type="evidence" value="ECO:0007669"/>
    <property type="project" value="TreeGrafter"/>
</dbReference>
<dbReference type="Gene3D" id="3.30.390.30">
    <property type="match status" value="1"/>
</dbReference>
<feature type="binding site" evidence="5">
    <location>
        <begin position="176"/>
        <end position="183"/>
    </location>
    <ligand>
        <name>NAD(+)</name>
        <dbReference type="ChEBI" id="CHEBI:57540"/>
    </ligand>
</feature>
<accession>A0LCP2</accession>
<dbReference type="RefSeq" id="WP_011714797.1">
    <property type="nucleotide sequence ID" value="NC_008576.1"/>
</dbReference>
<feature type="disulfide bond" description="Redox-active" evidence="6">
    <location>
        <begin position="42"/>
        <end position="47"/>
    </location>
</feature>
<evidence type="ECO:0000259" key="7">
    <source>
        <dbReference type="Pfam" id="PF02852"/>
    </source>
</evidence>
<dbReference type="SUPFAM" id="SSF51905">
    <property type="entry name" value="FAD/NAD(P)-binding domain"/>
    <property type="match status" value="2"/>
</dbReference>
<dbReference type="InterPro" id="IPR023753">
    <property type="entry name" value="FAD/NAD-binding_dom"/>
</dbReference>
<feature type="domain" description="Pyridine nucleotide-disulphide oxidoreductase dimerisation" evidence="7">
    <location>
        <begin position="341"/>
        <end position="441"/>
    </location>
</feature>
<name>A0LCP2_MAGMM</name>
<evidence type="ECO:0000256" key="2">
    <source>
        <dbReference type="ARBA" id="ARBA00022630"/>
    </source>
</evidence>
<evidence type="ECO:0000313" key="10">
    <source>
        <dbReference type="Proteomes" id="UP000002586"/>
    </source>
</evidence>